<name>A0A4Y7XBA0_9GAMM</name>
<keyword evidence="1" id="KW-1133">Transmembrane helix</keyword>
<dbReference type="RefSeq" id="WP_134244765.1">
    <property type="nucleotide sequence ID" value="NZ_SNTY01000036.1"/>
</dbReference>
<keyword evidence="3" id="KW-1185">Reference proteome</keyword>
<accession>A0A4Y7XBA0</accession>
<organism evidence="2 3">
    <name type="scientific">Alkanindiges illinoisensis</name>
    <dbReference type="NCBI Taxonomy" id="197183"/>
    <lineage>
        <taxon>Bacteria</taxon>
        <taxon>Pseudomonadati</taxon>
        <taxon>Pseudomonadota</taxon>
        <taxon>Gammaproteobacteria</taxon>
        <taxon>Moraxellales</taxon>
        <taxon>Moraxellaceae</taxon>
        <taxon>Alkanindiges</taxon>
    </lineage>
</organism>
<keyword evidence="1" id="KW-0472">Membrane</keyword>
<reference evidence="2 3" key="1">
    <citation type="submission" date="2019-03" db="EMBL/GenBank/DDBJ databases">
        <title>Alkanindiges illinoisensis: a potential pathogenic isolated from ascites of a gastric cancer patient with abdominal metastasis.</title>
        <authorList>
            <person name="Hu X."/>
            <person name="Yang B."/>
            <person name="Yan X."/>
            <person name="Lin L."/>
            <person name="Zhao H."/>
            <person name="Zhou F."/>
            <person name="Su B."/>
            <person name="Chen J."/>
            <person name="Rui Y."/>
            <person name="Wang Q."/>
            <person name="Zheng L."/>
        </authorList>
    </citation>
    <scope>NUCLEOTIDE SEQUENCE [LARGE SCALE GENOMIC DNA]</scope>
    <source>
        <strain evidence="2 3">NFYY 23406</strain>
    </source>
</reference>
<feature type="transmembrane region" description="Helical" evidence="1">
    <location>
        <begin position="191"/>
        <end position="209"/>
    </location>
</feature>
<gene>
    <name evidence="2" type="ORF">E2B99_09640</name>
</gene>
<evidence type="ECO:0000256" key="1">
    <source>
        <dbReference type="SAM" id="Phobius"/>
    </source>
</evidence>
<dbReference type="Proteomes" id="UP000297834">
    <property type="component" value="Unassembled WGS sequence"/>
</dbReference>
<dbReference type="AlphaFoldDB" id="A0A4Y7XBA0"/>
<proteinExistence type="predicted"/>
<comment type="caution">
    <text evidence="2">The sequence shown here is derived from an EMBL/GenBank/DDBJ whole genome shotgun (WGS) entry which is preliminary data.</text>
</comment>
<evidence type="ECO:0000313" key="2">
    <source>
        <dbReference type="EMBL" id="TEU25615.1"/>
    </source>
</evidence>
<dbReference type="OrthoDB" id="9825621at2"/>
<dbReference type="EMBL" id="SNTY01000036">
    <property type="protein sequence ID" value="TEU25615.1"/>
    <property type="molecule type" value="Genomic_DNA"/>
</dbReference>
<keyword evidence="1" id="KW-0812">Transmembrane</keyword>
<protein>
    <submittedName>
        <fullName evidence="2">Uncharacterized protein</fullName>
    </submittedName>
</protein>
<sequence>MLISQISYAADENSHLFDYASWFNPSLDPKDKIFVSMDAKRDNGLPWIFYYYIGAVDGEEGETRFEAMPEGIPVDLTDAYIGFNSKSMGKGAPKDIKILQALLSKNLPDQHVLIEAPDLTPYDPQQLRYQTLLKPYNNQRLLQEPASFGLSQIRSEHLKPVALYIVTGQGPIPDEIQQFIDQTHGSWFQRYRHIIFSLLIVLAAFYGYYRYASR</sequence>
<evidence type="ECO:0000313" key="3">
    <source>
        <dbReference type="Proteomes" id="UP000297834"/>
    </source>
</evidence>